<feature type="compositionally biased region" description="Low complexity" evidence="1">
    <location>
        <begin position="172"/>
        <end position="186"/>
    </location>
</feature>
<accession>A0A8J5MCK7</accession>
<feature type="region of interest" description="Disordered" evidence="1">
    <location>
        <begin position="109"/>
        <end position="144"/>
    </location>
</feature>
<feature type="compositionally biased region" description="Polar residues" evidence="1">
    <location>
        <begin position="303"/>
        <end position="313"/>
    </location>
</feature>
<proteinExistence type="predicted"/>
<dbReference type="Proteomes" id="UP000709295">
    <property type="component" value="Unassembled WGS sequence"/>
</dbReference>
<protein>
    <submittedName>
        <fullName evidence="2">Uncharacterized protein</fullName>
    </submittedName>
</protein>
<dbReference type="EMBL" id="JAENGY010000001">
    <property type="protein sequence ID" value="KAG6977731.1"/>
    <property type="molecule type" value="Genomic_DNA"/>
</dbReference>
<dbReference type="AlphaFoldDB" id="A0A8J5MCK7"/>
<feature type="compositionally biased region" description="Polar residues" evidence="1">
    <location>
        <begin position="125"/>
        <end position="134"/>
    </location>
</feature>
<evidence type="ECO:0000256" key="1">
    <source>
        <dbReference type="SAM" id="MobiDB-lite"/>
    </source>
</evidence>
<organism evidence="2 3">
    <name type="scientific">Phytophthora aleatoria</name>
    <dbReference type="NCBI Taxonomy" id="2496075"/>
    <lineage>
        <taxon>Eukaryota</taxon>
        <taxon>Sar</taxon>
        <taxon>Stramenopiles</taxon>
        <taxon>Oomycota</taxon>
        <taxon>Peronosporomycetes</taxon>
        <taxon>Peronosporales</taxon>
        <taxon>Peronosporaceae</taxon>
        <taxon>Phytophthora</taxon>
    </lineage>
</organism>
<sequence length="313" mass="35813">MAARFSPQDVMETEVKRRHGAHVQRRGDGFTEAESMGMLQLVRSRWREGWDVIAQLHNAQFAKHNRSADSLKKKFSRLYRSNIPPRGAKNHQAITFAHVVHKEMIEGVPPAPGTAVPSVDGETPVESSEASFQQGDERTQDGAAETEHNWVDTATEVPAAATSSPAAVSVPTAAVATQAPGASAPRPRARVPRQMTEWQSPAIFPPDATPLPTDDLLTSVLKVILRSQYQRDLDREEERQRRDEERQRRREEAEQRRQEEDRRRDEQRDEQRRRNEERTEERAENRRRHEQFMQMMTLLVGKNSASQPRDTEC</sequence>
<evidence type="ECO:0000313" key="2">
    <source>
        <dbReference type="EMBL" id="KAG6977731.1"/>
    </source>
</evidence>
<feature type="region of interest" description="Disordered" evidence="1">
    <location>
        <begin position="172"/>
        <end position="194"/>
    </location>
</feature>
<comment type="caution">
    <text evidence="2">The sequence shown here is derived from an EMBL/GenBank/DDBJ whole genome shotgun (WGS) entry which is preliminary data.</text>
</comment>
<feature type="compositionally biased region" description="Basic and acidic residues" evidence="1">
    <location>
        <begin position="231"/>
        <end position="284"/>
    </location>
</feature>
<keyword evidence="3" id="KW-1185">Reference proteome</keyword>
<evidence type="ECO:0000313" key="3">
    <source>
        <dbReference type="Proteomes" id="UP000709295"/>
    </source>
</evidence>
<reference evidence="2" key="1">
    <citation type="submission" date="2021-01" db="EMBL/GenBank/DDBJ databases">
        <title>Phytophthora aleatoria, a newly-described species from Pinus radiata is distinct from Phytophthora cactorum isolates based on comparative genomics.</title>
        <authorList>
            <person name="Mcdougal R."/>
            <person name="Panda P."/>
            <person name="Williams N."/>
            <person name="Studholme D.J."/>
        </authorList>
    </citation>
    <scope>NUCLEOTIDE SEQUENCE</scope>
    <source>
        <strain evidence="2">NZFS 4037</strain>
    </source>
</reference>
<feature type="compositionally biased region" description="Basic and acidic residues" evidence="1">
    <location>
        <begin position="135"/>
        <end position="144"/>
    </location>
</feature>
<name>A0A8J5MCK7_9STRA</name>
<gene>
    <name evidence="2" type="ORF">JG688_00000035</name>
</gene>
<feature type="region of interest" description="Disordered" evidence="1">
    <location>
        <begin position="1"/>
        <end position="27"/>
    </location>
</feature>
<feature type="region of interest" description="Disordered" evidence="1">
    <location>
        <begin position="231"/>
        <end position="313"/>
    </location>
</feature>